<name>N4UDT2_FUSC1</name>
<evidence type="ECO:0000256" key="3">
    <source>
        <dbReference type="PROSITE-ProRule" id="PRU00023"/>
    </source>
</evidence>
<feature type="repeat" description="ANK" evidence="3">
    <location>
        <begin position="897"/>
        <end position="929"/>
    </location>
</feature>
<dbReference type="SUPFAM" id="SSF48403">
    <property type="entry name" value="Ankyrin repeat"/>
    <property type="match status" value="2"/>
</dbReference>
<proteinExistence type="predicted"/>
<dbReference type="OrthoDB" id="4062651at2759"/>
<dbReference type="Pfam" id="PF00023">
    <property type="entry name" value="Ank"/>
    <property type="match status" value="2"/>
</dbReference>
<feature type="repeat" description="ANK" evidence="3">
    <location>
        <begin position="745"/>
        <end position="777"/>
    </location>
</feature>
<feature type="repeat" description="ANK" evidence="3">
    <location>
        <begin position="582"/>
        <end position="611"/>
    </location>
</feature>
<dbReference type="InterPro" id="IPR002110">
    <property type="entry name" value="Ankyrin_rpt"/>
</dbReference>
<dbReference type="EMBL" id="KB730216">
    <property type="protein sequence ID" value="ENH69527.1"/>
    <property type="molecule type" value="Genomic_DNA"/>
</dbReference>
<evidence type="ECO:0000256" key="1">
    <source>
        <dbReference type="ARBA" id="ARBA00022737"/>
    </source>
</evidence>
<evidence type="ECO:0000313" key="6">
    <source>
        <dbReference type="Proteomes" id="UP000016928"/>
    </source>
</evidence>
<dbReference type="OMA" id="GPSCLHW"/>
<evidence type="ECO:0000313" key="5">
    <source>
        <dbReference type="EMBL" id="ENH69527.1"/>
    </source>
</evidence>
<dbReference type="Proteomes" id="UP000016928">
    <property type="component" value="Unassembled WGS sequence"/>
</dbReference>
<dbReference type="PROSITE" id="PS50297">
    <property type="entry name" value="ANK_REP_REGION"/>
    <property type="match status" value="2"/>
</dbReference>
<dbReference type="PROSITE" id="PS50088">
    <property type="entry name" value="ANK_REPEAT"/>
    <property type="match status" value="4"/>
</dbReference>
<dbReference type="Gene3D" id="1.25.40.20">
    <property type="entry name" value="Ankyrin repeat-containing domain"/>
    <property type="match status" value="3"/>
</dbReference>
<dbReference type="VEuPathDB" id="FungiDB:FOC1_g10011883"/>
<dbReference type="InterPro" id="IPR008271">
    <property type="entry name" value="Ser/Thr_kinase_AS"/>
</dbReference>
<keyword evidence="1" id="KW-0677">Repeat</keyword>
<feature type="domain" description="Protein kinase" evidence="4">
    <location>
        <begin position="63"/>
        <end position="357"/>
    </location>
</feature>
<dbReference type="InterPro" id="IPR000719">
    <property type="entry name" value="Prot_kinase_dom"/>
</dbReference>
<dbReference type="PANTHER" id="PTHR24198:SF165">
    <property type="entry name" value="ANKYRIN REPEAT-CONTAINING PROTEIN-RELATED"/>
    <property type="match status" value="1"/>
</dbReference>
<dbReference type="InterPro" id="IPR011009">
    <property type="entry name" value="Kinase-like_dom_sf"/>
</dbReference>
<keyword evidence="2 3" id="KW-0040">ANK repeat</keyword>
<dbReference type="PANTHER" id="PTHR24198">
    <property type="entry name" value="ANKYRIN REPEAT AND PROTEIN KINASE DOMAIN-CONTAINING PROTEIN"/>
    <property type="match status" value="1"/>
</dbReference>
<dbReference type="HOGENOM" id="CLU_007669_0_0_1"/>
<dbReference type="PROSITE" id="PS00108">
    <property type="entry name" value="PROTEIN_KINASE_ST"/>
    <property type="match status" value="1"/>
</dbReference>
<accession>N4UDT2</accession>
<dbReference type="SMART" id="SM00248">
    <property type="entry name" value="ANK"/>
    <property type="match status" value="6"/>
</dbReference>
<dbReference type="GO" id="GO:0005524">
    <property type="term" value="F:ATP binding"/>
    <property type="evidence" value="ECO:0007669"/>
    <property type="project" value="InterPro"/>
</dbReference>
<reference evidence="6" key="2">
    <citation type="journal article" date="2014" name="PLoS ONE">
        <title>Genome and Transcriptome Analysis of the Fungal Pathogen Fusarium oxysporum f. sp. cubense Causing Banana Vascular Wilt Disease.</title>
        <authorList>
            <person name="Guo L."/>
            <person name="Han L."/>
            <person name="Yang L."/>
            <person name="Zeng H."/>
            <person name="Fan D."/>
            <person name="Zhu Y."/>
            <person name="Feng Y."/>
            <person name="Wang G."/>
            <person name="Peng C."/>
            <person name="Jiang X."/>
            <person name="Zhou D."/>
            <person name="Ni P."/>
            <person name="Liang C."/>
            <person name="Liu L."/>
            <person name="Wang J."/>
            <person name="Mao C."/>
            <person name="Fang X."/>
            <person name="Peng M."/>
            <person name="Huang J."/>
        </authorList>
    </citation>
    <scope>NUCLEOTIDE SEQUENCE [LARGE SCALE GENOMIC DNA]</scope>
    <source>
        <strain evidence="6">race 1</strain>
    </source>
</reference>
<dbReference type="PROSITE" id="PS50011">
    <property type="entry name" value="PROTEIN_KINASE_DOM"/>
    <property type="match status" value="1"/>
</dbReference>
<dbReference type="STRING" id="1229664.N4UDT2"/>
<reference evidence="6" key="1">
    <citation type="submission" date="2012-09" db="EMBL/GenBank/DDBJ databases">
        <title>Genome sequencing and comparative transcriptomics of race 1 and race 4 of banana pathogen: Fusarium oxysporum f. sp. cubense.</title>
        <authorList>
            <person name="Fang X."/>
            <person name="Huang J."/>
        </authorList>
    </citation>
    <scope>NUCLEOTIDE SEQUENCE [LARGE SCALE GENOMIC DNA]</scope>
    <source>
        <strain evidence="6">race 1</strain>
    </source>
</reference>
<protein>
    <submittedName>
        <fullName evidence="5">Ankyrin-1</fullName>
    </submittedName>
</protein>
<dbReference type="GO" id="GO:0004672">
    <property type="term" value="F:protein kinase activity"/>
    <property type="evidence" value="ECO:0007669"/>
    <property type="project" value="InterPro"/>
</dbReference>
<dbReference type="SUPFAM" id="SSF56112">
    <property type="entry name" value="Protein kinase-like (PK-like)"/>
    <property type="match status" value="1"/>
</dbReference>
<dbReference type="Gene3D" id="1.10.510.10">
    <property type="entry name" value="Transferase(Phosphotransferase) domain 1"/>
    <property type="match status" value="1"/>
</dbReference>
<evidence type="ECO:0000256" key="2">
    <source>
        <dbReference type="ARBA" id="ARBA00023043"/>
    </source>
</evidence>
<dbReference type="SMART" id="SM00220">
    <property type="entry name" value="S_TKc"/>
    <property type="match status" value="1"/>
</dbReference>
<evidence type="ECO:0000259" key="4">
    <source>
        <dbReference type="PROSITE" id="PS50011"/>
    </source>
</evidence>
<sequence>MESGSIEAGYVSLPAYITNLSINAPSLKELSLTEAEPKNGDRRDLPIIELSRVFAELHVPGPFDFIFDKGEVASGAQFIVRQATIVPPDDSRQLILAAIKYPRFLLNARIKLDLSSDSIRRQVYDLIIEIAALRHPALRDHPNIVHMIGWGVDITWHRVPFIALELANGDLEKFIQDDVPMTFRNRQAIILDISSALWAIHDVGIIHGDLKPGNVLIYEKDARWLARLTDFGGGAERDAAVVRLLGSKDGKAAVVNKDHQAGTHRGTRSDGDTEEGVADLEFQADAVDNYSPWDWQIPVFSDAMANYLLSAYCQNENSLSAEEVFGLFMNSQDLINKRLLDPMTKDTRLGLLRKAALSGVIQAQGLIFSYYDRYGFQPDDEIQVHRQDWLFSSIATGALASSTKARSTDPSRFDNAIKIFQRNGGFNQHFTLMKPSTLDDLIDSDLEIIREGVSTTRALNKDGDCLIHALCSFNSPTALKILKRITSSTNVNSLNYLGEFPLYRAFLCGPLETVLFLLHEGADPTIQSRGDGPSCLHWLFAFHPDQITAVTDAIVKNGALVNALSTRDHKMLHYPFVTPVGSPLHWAVEFSSAEAVKALLRHGADPWLPNGHKQFILSTGIAFFCPRSLDDVLPEEPILGASGGPSAVEIAVQNWDHGILQLLLENNSRGGTQILEDGIGVFHHLIAGDFRWIGTQNQFYNPVMRGSRSLDRAKIRNTVDTLLRYGFDINQLSVSWIPFPFDRQITNTCLMLAIYVGNLEMAEELIEAGADVNMAGNDKRTALMGFGPNYTQNEDLQIRAIKLLLAHGARIDVRDENGFTPVLAQAHSVRTFAVEVLLDNGASISDKPEKPNWSLEEGEYPLFNMLCSGRQDKQLARILRKHAVMALGAIAATQTASRRTLLHYAVEYELFESTQVLLEAGVEVNPIYKSRPSASGREMPPETPLDSLLKSWPLSLERAREKMSKSG</sequence>
<feature type="repeat" description="ANK" evidence="3">
    <location>
        <begin position="497"/>
        <end position="529"/>
    </location>
</feature>
<dbReference type="AlphaFoldDB" id="N4UDT2"/>
<gene>
    <name evidence="5" type="ORF">FOC1_g10011883</name>
</gene>
<organism evidence="5 6">
    <name type="scientific">Fusarium oxysporum f. sp. cubense (strain race 1)</name>
    <name type="common">Panama disease fungus</name>
    <dbReference type="NCBI Taxonomy" id="1229664"/>
    <lineage>
        <taxon>Eukaryota</taxon>
        <taxon>Fungi</taxon>
        <taxon>Dikarya</taxon>
        <taxon>Ascomycota</taxon>
        <taxon>Pezizomycotina</taxon>
        <taxon>Sordariomycetes</taxon>
        <taxon>Hypocreomycetidae</taxon>
        <taxon>Hypocreales</taxon>
        <taxon>Nectriaceae</taxon>
        <taxon>Fusarium</taxon>
        <taxon>Fusarium oxysporum species complex</taxon>
    </lineage>
</organism>
<dbReference type="InterPro" id="IPR036770">
    <property type="entry name" value="Ankyrin_rpt-contain_sf"/>
</dbReference>
<dbReference type="Pfam" id="PF00069">
    <property type="entry name" value="Pkinase"/>
    <property type="match status" value="1"/>
</dbReference>